<dbReference type="OrthoDB" id="9808500at2"/>
<feature type="transmembrane region" description="Helical" evidence="6">
    <location>
        <begin position="44"/>
        <end position="63"/>
    </location>
</feature>
<dbReference type="PANTHER" id="PTHR13353:SF5">
    <property type="entry name" value="TRANSMEMBRANE PROTEIN 19"/>
    <property type="match status" value="1"/>
</dbReference>
<reference evidence="7 8" key="1">
    <citation type="submission" date="2018-12" db="EMBL/GenBank/DDBJ databases">
        <authorList>
            <person name="Sun L."/>
            <person name="Chen Z."/>
        </authorList>
    </citation>
    <scope>NUCLEOTIDE SEQUENCE [LARGE SCALE GENOMIC DNA]</scope>
    <source>
        <strain evidence="7 8">3-5-3</strain>
    </source>
</reference>
<protein>
    <submittedName>
        <fullName evidence="7">DUF92 domain-containing protein</fullName>
    </submittedName>
</protein>
<dbReference type="Pfam" id="PF01940">
    <property type="entry name" value="DUF92"/>
    <property type="match status" value="1"/>
</dbReference>
<dbReference type="EMBL" id="RZNX01000013">
    <property type="protein sequence ID" value="RUT27966.1"/>
    <property type="molecule type" value="Genomic_DNA"/>
</dbReference>
<evidence type="ECO:0000256" key="6">
    <source>
        <dbReference type="SAM" id="Phobius"/>
    </source>
</evidence>
<evidence type="ECO:0000256" key="3">
    <source>
        <dbReference type="ARBA" id="ARBA00022692"/>
    </source>
</evidence>
<keyword evidence="8" id="KW-1185">Reference proteome</keyword>
<sequence length="268" mass="28313">MDWLIGFIGAAAVAGAAYYKQSLTLSGLCAAVIMGTVYYGAGNAFWFGTLLLFFITSTLFSKWKSHRKQELEKSYAKSGRRDAGQVMANGGLGMLVCLANWFWPDALWAYLFIGIMSTVTADTWATEWGGLSRRPPRSVLTFKVLPAGTSGGVSWLGSSAAAAGALLIGIGAWVLLMLSGLSPSSIGLWIAVGGIGGLAGAFTDSILGASLQRMYRCPVCGREVEVSHHCEKSTVHIRGLAWMSNDAVNLLSSLAGGLIALWVGFMAA</sequence>
<comment type="similarity">
    <text evidence="2">Belongs to the TMEM19 family.</text>
</comment>
<feature type="transmembrane region" description="Helical" evidence="6">
    <location>
        <begin position="186"/>
        <end position="207"/>
    </location>
</feature>
<organism evidence="7 8">
    <name type="scientific">Paenibacillus zeisoli</name>
    <dbReference type="NCBI Taxonomy" id="2496267"/>
    <lineage>
        <taxon>Bacteria</taxon>
        <taxon>Bacillati</taxon>
        <taxon>Bacillota</taxon>
        <taxon>Bacilli</taxon>
        <taxon>Bacillales</taxon>
        <taxon>Paenibacillaceae</taxon>
        <taxon>Paenibacillus</taxon>
    </lineage>
</organism>
<keyword evidence="3 6" id="KW-0812">Transmembrane</keyword>
<comment type="caution">
    <text evidence="7">The sequence shown here is derived from an EMBL/GenBank/DDBJ whole genome shotgun (WGS) entry which is preliminary data.</text>
</comment>
<gene>
    <name evidence="7" type="ORF">EJP77_19225</name>
</gene>
<dbReference type="Proteomes" id="UP000272464">
    <property type="component" value="Unassembled WGS sequence"/>
</dbReference>
<feature type="transmembrane region" description="Helical" evidence="6">
    <location>
        <begin position="83"/>
        <end position="103"/>
    </location>
</feature>
<dbReference type="InterPro" id="IPR002794">
    <property type="entry name" value="DUF92_TMEM19"/>
</dbReference>
<evidence type="ECO:0000313" key="8">
    <source>
        <dbReference type="Proteomes" id="UP000272464"/>
    </source>
</evidence>
<comment type="subcellular location">
    <subcellularLocation>
        <location evidence="1">Membrane</location>
        <topology evidence="1">Multi-pass membrane protein</topology>
    </subcellularLocation>
</comment>
<accession>A0A433X1E3</accession>
<evidence type="ECO:0000256" key="2">
    <source>
        <dbReference type="ARBA" id="ARBA00009012"/>
    </source>
</evidence>
<evidence type="ECO:0000256" key="5">
    <source>
        <dbReference type="ARBA" id="ARBA00023136"/>
    </source>
</evidence>
<keyword evidence="4 6" id="KW-1133">Transmembrane helix</keyword>
<evidence type="ECO:0000256" key="1">
    <source>
        <dbReference type="ARBA" id="ARBA00004141"/>
    </source>
</evidence>
<feature type="transmembrane region" description="Helical" evidence="6">
    <location>
        <begin position="152"/>
        <end position="174"/>
    </location>
</feature>
<dbReference type="PANTHER" id="PTHR13353">
    <property type="entry name" value="TRANSMEMBRANE PROTEIN 19"/>
    <property type="match status" value="1"/>
</dbReference>
<name>A0A433X1E3_9BACL</name>
<feature type="transmembrane region" description="Helical" evidence="6">
    <location>
        <begin position="247"/>
        <end position="267"/>
    </location>
</feature>
<dbReference type="AlphaFoldDB" id="A0A433X1E3"/>
<feature type="transmembrane region" description="Helical" evidence="6">
    <location>
        <begin position="109"/>
        <end position="131"/>
    </location>
</feature>
<proteinExistence type="inferred from homology"/>
<evidence type="ECO:0000313" key="7">
    <source>
        <dbReference type="EMBL" id="RUT27966.1"/>
    </source>
</evidence>
<keyword evidence="5 6" id="KW-0472">Membrane</keyword>
<dbReference type="RefSeq" id="WP_127200886.1">
    <property type="nucleotide sequence ID" value="NZ_RZNX01000013.1"/>
</dbReference>
<dbReference type="GO" id="GO:0016020">
    <property type="term" value="C:membrane"/>
    <property type="evidence" value="ECO:0007669"/>
    <property type="project" value="UniProtKB-SubCell"/>
</dbReference>
<evidence type="ECO:0000256" key="4">
    <source>
        <dbReference type="ARBA" id="ARBA00022989"/>
    </source>
</evidence>